<dbReference type="InterPro" id="IPR011112">
    <property type="entry name" value="Rho-like_N"/>
</dbReference>
<dbReference type="FunFam" id="3.40.50.300:FF:000072">
    <property type="entry name" value="Transcription termination factor Rho"/>
    <property type="match status" value="1"/>
</dbReference>
<evidence type="ECO:0000256" key="2">
    <source>
        <dbReference type="ARBA" id="ARBA00022741"/>
    </source>
</evidence>
<dbReference type="RefSeq" id="WP_055682208.1">
    <property type="nucleotide sequence ID" value="NZ_CANMUL010000004.1"/>
</dbReference>
<dbReference type="InterPro" id="IPR036269">
    <property type="entry name" value="Rho_N_sf"/>
</dbReference>
<dbReference type="GO" id="GO:0004386">
    <property type="term" value="F:helicase activity"/>
    <property type="evidence" value="ECO:0007669"/>
    <property type="project" value="UniProtKB-UniRule"/>
</dbReference>
<dbReference type="Gene3D" id="2.40.50.140">
    <property type="entry name" value="Nucleic acid-binding proteins"/>
    <property type="match status" value="1"/>
</dbReference>
<evidence type="ECO:0000256" key="12">
    <source>
        <dbReference type="SAM" id="MobiDB-lite"/>
    </source>
</evidence>
<dbReference type="SUPFAM" id="SSF50249">
    <property type="entry name" value="Nucleic acid-binding proteins"/>
    <property type="match status" value="1"/>
</dbReference>
<keyword evidence="1 9" id="KW-0806">Transcription termination</keyword>
<proteinExistence type="inferred from homology"/>
<feature type="region of interest" description="Disordered" evidence="12">
    <location>
        <begin position="1"/>
        <end position="21"/>
    </location>
</feature>
<dbReference type="SMART" id="SM00959">
    <property type="entry name" value="Rho_N"/>
    <property type="match status" value="1"/>
</dbReference>
<evidence type="ECO:0000256" key="6">
    <source>
        <dbReference type="ARBA" id="ARBA00022884"/>
    </source>
</evidence>
<keyword evidence="6 9" id="KW-0694">RNA-binding</keyword>
<evidence type="ECO:0000313" key="14">
    <source>
        <dbReference type="EMBL" id="CTQ32778.1"/>
    </source>
</evidence>
<feature type="binding site" evidence="9">
    <location>
        <begin position="189"/>
        <end position="194"/>
    </location>
    <ligand>
        <name>ATP</name>
        <dbReference type="ChEBI" id="CHEBI:30616"/>
    </ligand>
</feature>
<sequence length="438" mass="48967">MRDDDITDDSRAEDDGPVEKLNLRDLKAMSPKSLVDMAEELEIENASTMRKGEMMFSILRERADEGWEISGEGVLEVLQDGFGFLRSPEANYLPGPDDIYVSPEVIRQHSLRTGDTVEGVIQAPDENERYFAIVTVAEINFADPNMSKHKVSFDNLTPLYPDERFQMEIEDPTIKDRSARIIDLVAPIGKGQRSLIVAPPRTGKTVLLQNIAKSIETNHPECYLMVLLIDERPEEVTDMQRSVKGEVVSSTFDEPPTRHVAVAEMVIEKAKRLVEHKRDVVILLDSITRLGRAYNTVVPSSGKVLTGGVDANALQRPKRFFGAARNIEEGGSLTIIATALIDTGSRMDEVIFEEFKGTGNSEIVLDRKVADKRVFPAMDILKSGTRKEELLVDPKNLQKTFVLRRILNPMGTTDAVEFLIGKLKQTKTNADFFESMNS</sequence>
<comment type="function">
    <text evidence="9">Facilitates transcription termination by a mechanism that involves Rho binding to the nascent RNA, activation of Rho's RNA-dependent ATPase activity, and release of the mRNA from the DNA template.</text>
</comment>
<reference evidence="14 15" key="1">
    <citation type="submission" date="2015-07" db="EMBL/GenBank/DDBJ databases">
        <authorList>
            <person name="Noorani M."/>
        </authorList>
    </citation>
    <scope>NUCLEOTIDE SEQUENCE [LARGE SCALE GENOMIC DNA]</scope>
    <source>
        <strain evidence="14 15">CECT 5088</strain>
    </source>
</reference>
<dbReference type="InterPro" id="IPR003593">
    <property type="entry name" value="AAA+_ATPase"/>
</dbReference>
<dbReference type="Pfam" id="PF07497">
    <property type="entry name" value="Rho_RNA_bind"/>
    <property type="match status" value="1"/>
</dbReference>
<evidence type="ECO:0000256" key="10">
    <source>
        <dbReference type="NCBIfam" id="TIGR00767"/>
    </source>
</evidence>
<evidence type="ECO:0000256" key="4">
    <source>
        <dbReference type="ARBA" id="ARBA00022806"/>
    </source>
</evidence>
<dbReference type="SUPFAM" id="SSF52540">
    <property type="entry name" value="P-loop containing nucleoside triphosphate hydrolases"/>
    <property type="match status" value="1"/>
</dbReference>
<keyword evidence="5 9" id="KW-0067">ATP-binding</keyword>
<keyword evidence="3 9" id="KW-0378">Hydrolase</keyword>
<evidence type="ECO:0000313" key="15">
    <source>
        <dbReference type="Proteomes" id="UP000048908"/>
    </source>
</evidence>
<evidence type="ECO:0000259" key="13">
    <source>
        <dbReference type="PROSITE" id="PS51856"/>
    </source>
</evidence>
<dbReference type="GO" id="GO:0006353">
    <property type="term" value="P:DNA-templated transcription termination"/>
    <property type="evidence" value="ECO:0007669"/>
    <property type="project" value="UniProtKB-UniRule"/>
</dbReference>
<dbReference type="InterPro" id="IPR000194">
    <property type="entry name" value="ATPase_F1/V1/A1_a/bsu_nucl-bd"/>
</dbReference>
<dbReference type="GO" id="GO:0016787">
    <property type="term" value="F:hydrolase activity"/>
    <property type="evidence" value="ECO:0007669"/>
    <property type="project" value="UniProtKB-KW"/>
</dbReference>
<dbReference type="SMART" id="SM00357">
    <property type="entry name" value="CSP"/>
    <property type="match status" value="1"/>
</dbReference>
<dbReference type="InterPro" id="IPR027417">
    <property type="entry name" value="P-loop_NTPase"/>
</dbReference>
<protein>
    <recommendedName>
        <fullName evidence="9 10">Transcription termination factor Rho</fullName>
        <ecNumber evidence="9 10">3.6.4.-</ecNumber>
    </recommendedName>
    <alternativeName>
        <fullName evidence="9">ATP-dependent helicase Rho</fullName>
    </alternativeName>
</protein>
<dbReference type="GO" id="GO:0005829">
    <property type="term" value="C:cytosol"/>
    <property type="evidence" value="ECO:0007669"/>
    <property type="project" value="UniProtKB-ARBA"/>
</dbReference>
<evidence type="ECO:0000256" key="1">
    <source>
        <dbReference type="ARBA" id="ARBA00022472"/>
    </source>
</evidence>
<dbReference type="NCBIfam" id="TIGR00767">
    <property type="entry name" value="rho"/>
    <property type="match status" value="1"/>
</dbReference>
<evidence type="ECO:0000256" key="8">
    <source>
        <dbReference type="ARBA" id="ARBA00023163"/>
    </source>
</evidence>
<evidence type="ECO:0000256" key="11">
    <source>
        <dbReference type="PROSITE-ProRule" id="PRU01203"/>
    </source>
</evidence>
<organism evidence="14 15">
    <name type="scientific">Jannaschia rubra</name>
    <dbReference type="NCBI Taxonomy" id="282197"/>
    <lineage>
        <taxon>Bacteria</taxon>
        <taxon>Pseudomonadati</taxon>
        <taxon>Pseudomonadota</taxon>
        <taxon>Alphaproteobacteria</taxon>
        <taxon>Rhodobacterales</taxon>
        <taxon>Roseobacteraceae</taxon>
        <taxon>Jannaschia</taxon>
    </lineage>
</organism>
<dbReference type="CDD" id="cd04459">
    <property type="entry name" value="Rho_CSD"/>
    <property type="match status" value="1"/>
</dbReference>
<dbReference type="GO" id="GO:0003723">
    <property type="term" value="F:RNA binding"/>
    <property type="evidence" value="ECO:0007669"/>
    <property type="project" value="UniProtKB-UniRule"/>
</dbReference>
<dbReference type="PROSITE" id="PS51856">
    <property type="entry name" value="RHO_RNA_BD"/>
    <property type="match status" value="1"/>
</dbReference>
<feature type="binding site" evidence="9">
    <location>
        <position position="232"/>
    </location>
    <ligand>
        <name>ATP</name>
        <dbReference type="ChEBI" id="CHEBI:30616"/>
    </ligand>
</feature>
<dbReference type="Pfam" id="PF07498">
    <property type="entry name" value="Rho_N"/>
    <property type="match status" value="1"/>
</dbReference>
<keyword evidence="8 9" id="KW-0804">Transcription</keyword>
<dbReference type="NCBIfam" id="NF006886">
    <property type="entry name" value="PRK09376.1"/>
    <property type="match status" value="1"/>
</dbReference>
<evidence type="ECO:0000256" key="7">
    <source>
        <dbReference type="ARBA" id="ARBA00023015"/>
    </source>
</evidence>
<evidence type="ECO:0000256" key="5">
    <source>
        <dbReference type="ARBA" id="ARBA00022840"/>
    </source>
</evidence>
<dbReference type="EC" id="3.6.4.-" evidence="9 10"/>
<comment type="subunit">
    <text evidence="9">Homohexamer. The homohexamer assembles into an open ring structure.</text>
</comment>
<dbReference type="SMART" id="SM00382">
    <property type="entry name" value="AAA"/>
    <property type="match status" value="1"/>
</dbReference>
<dbReference type="PANTHER" id="PTHR46425:SF1">
    <property type="entry name" value="TRANSCRIPTION TERMINATION FACTOR RHO"/>
    <property type="match status" value="1"/>
</dbReference>
<dbReference type="InterPro" id="IPR011113">
    <property type="entry name" value="Rho_RNA-bd"/>
</dbReference>
<dbReference type="InterPro" id="IPR004665">
    <property type="entry name" value="Term_rho"/>
</dbReference>
<dbReference type="Gene3D" id="3.40.50.300">
    <property type="entry name" value="P-loop containing nucleotide triphosphate hydrolases"/>
    <property type="match status" value="1"/>
</dbReference>
<dbReference type="AlphaFoldDB" id="A0A0M6XPF0"/>
<comment type="similarity">
    <text evidence="9 11">Belongs to the Rho family.</text>
</comment>
<dbReference type="Proteomes" id="UP000048908">
    <property type="component" value="Unassembled WGS sequence"/>
</dbReference>
<dbReference type="HAMAP" id="MF_01884">
    <property type="entry name" value="Rho"/>
    <property type="match status" value="1"/>
</dbReference>
<dbReference type="GO" id="GO:0008186">
    <property type="term" value="F:ATP-dependent activity, acting on RNA"/>
    <property type="evidence" value="ECO:0007669"/>
    <property type="project" value="UniProtKB-UniRule"/>
</dbReference>
<dbReference type="InterPro" id="IPR012340">
    <property type="entry name" value="NA-bd_OB-fold"/>
</dbReference>
<dbReference type="SUPFAM" id="SSF68912">
    <property type="entry name" value="Rho N-terminal domain-like"/>
    <property type="match status" value="1"/>
</dbReference>
<dbReference type="EMBL" id="CXPG01000014">
    <property type="protein sequence ID" value="CTQ32778.1"/>
    <property type="molecule type" value="Genomic_DNA"/>
</dbReference>
<name>A0A0M6XPF0_9RHOB</name>
<keyword evidence="7 9" id="KW-0805">Transcription regulation</keyword>
<keyword evidence="2 9" id="KW-0547">Nucleotide-binding</keyword>
<feature type="binding site" evidence="9">
    <location>
        <begin position="201"/>
        <end position="206"/>
    </location>
    <ligand>
        <name>ATP</name>
        <dbReference type="ChEBI" id="CHEBI:30616"/>
    </ligand>
</feature>
<dbReference type="InterPro" id="IPR011129">
    <property type="entry name" value="CSD"/>
</dbReference>
<gene>
    <name evidence="9 14" type="primary">rho</name>
    <name evidence="14" type="ORF">JAN5088_01550</name>
</gene>
<evidence type="ECO:0000256" key="9">
    <source>
        <dbReference type="HAMAP-Rule" id="MF_01884"/>
    </source>
</evidence>
<dbReference type="STRING" id="282197.SAMN04488517_101713"/>
<dbReference type="InterPro" id="IPR041703">
    <property type="entry name" value="Rho_factor_ATP-bd"/>
</dbReference>
<feature type="domain" description="Rho RNA-BD" evidence="13">
    <location>
        <begin position="68"/>
        <end position="143"/>
    </location>
</feature>
<dbReference type="Gene3D" id="1.10.720.10">
    <property type="match status" value="1"/>
</dbReference>
<comment type="caution">
    <text evidence="9">Lacks conserved residue(s) required for the propagation of feature annotation.</text>
</comment>
<keyword evidence="15" id="KW-1185">Reference proteome</keyword>
<dbReference type="GO" id="GO:0005524">
    <property type="term" value="F:ATP binding"/>
    <property type="evidence" value="ECO:0007669"/>
    <property type="project" value="UniProtKB-UniRule"/>
</dbReference>
<evidence type="ECO:0000256" key="3">
    <source>
        <dbReference type="ARBA" id="ARBA00022801"/>
    </source>
</evidence>
<dbReference type="Pfam" id="PF00006">
    <property type="entry name" value="ATP-synt_ab"/>
    <property type="match status" value="1"/>
</dbReference>
<dbReference type="OrthoDB" id="9805197at2"/>
<keyword evidence="4 9" id="KW-0347">Helicase</keyword>
<dbReference type="CDD" id="cd01128">
    <property type="entry name" value="rho_factor_C"/>
    <property type="match status" value="1"/>
</dbReference>
<accession>A0A0M6XPF0</accession>
<dbReference type="PANTHER" id="PTHR46425">
    <property type="entry name" value="TRANSCRIPTION TERMINATION FACTOR RHO"/>
    <property type="match status" value="1"/>
</dbReference>